<dbReference type="SUPFAM" id="SSF51735">
    <property type="entry name" value="NAD(P)-binding Rossmann-fold domains"/>
    <property type="match status" value="1"/>
</dbReference>
<dbReference type="EMBL" id="JBAWTH010000064">
    <property type="protein sequence ID" value="KAL2280648.1"/>
    <property type="molecule type" value="Genomic_DNA"/>
</dbReference>
<dbReference type="PANTHER" id="PTHR14097:SF8">
    <property type="entry name" value="NAD(P)-BINDING DOMAIN-CONTAINING PROTEIN"/>
    <property type="match status" value="1"/>
</dbReference>
<feature type="domain" description="NAD(P)-binding" evidence="1">
    <location>
        <begin position="7"/>
        <end position="215"/>
    </location>
</feature>
<evidence type="ECO:0000313" key="2">
    <source>
        <dbReference type="EMBL" id="KAL2280648.1"/>
    </source>
</evidence>
<sequence length="246" mass="26804">MKLVVVGGTGLVATELISQGLRVPEITSLVALARRPVQLDVDASDASKFESVVVRDYAHYSDSVKAALAGADACIWTVGITLGRSNTYDFAEVKRVCQDCTMAGLAALREANSAAPRPLKFVYLSGHGISQDFTTKPLIMGEYRTMRGQTEKMVQDFGRDHKEVEVQIVRPGMVLSYINTWRTIQANMLRASNYITNSVANVDRAELAAALLDQVTYGFEKDILSNADLVRIGGSAITKETSTEHV</sequence>
<dbReference type="InterPro" id="IPR016040">
    <property type="entry name" value="NAD(P)-bd_dom"/>
</dbReference>
<keyword evidence="3" id="KW-1185">Reference proteome</keyword>
<dbReference type="Pfam" id="PF13460">
    <property type="entry name" value="NAD_binding_10"/>
    <property type="match status" value="1"/>
</dbReference>
<dbReference type="InterPro" id="IPR036291">
    <property type="entry name" value="NAD(P)-bd_dom_sf"/>
</dbReference>
<reference evidence="2 3" key="1">
    <citation type="submission" date="2024-03" db="EMBL/GenBank/DDBJ databases">
        <title>A high-quality draft genome sequence of Diaporthe vaccinii, a causative agent of upright dieback and viscid rot disease in cranberry plants.</title>
        <authorList>
            <person name="Sarrasin M."/>
            <person name="Lang B.F."/>
            <person name="Burger G."/>
        </authorList>
    </citation>
    <scope>NUCLEOTIDE SEQUENCE [LARGE SCALE GENOMIC DNA]</scope>
    <source>
        <strain evidence="2 3">IS7</strain>
    </source>
</reference>
<comment type="caution">
    <text evidence="2">The sequence shown here is derived from an EMBL/GenBank/DDBJ whole genome shotgun (WGS) entry which is preliminary data.</text>
</comment>
<name>A0ABR4EE35_9PEZI</name>
<evidence type="ECO:0000313" key="3">
    <source>
        <dbReference type="Proteomes" id="UP001600888"/>
    </source>
</evidence>
<dbReference type="Gene3D" id="3.40.50.720">
    <property type="entry name" value="NAD(P)-binding Rossmann-like Domain"/>
    <property type="match status" value="1"/>
</dbReference>
<proteinExistence type="predicted"/>
<evidence type="ECO:0000259" key="1">
    <source>
        <dbReference type="Pfam" id="PF13460"/>
    </source>
</evidence>
<accession>A0ABR4EE35</accession>
<dbReference type="PANTHER" id="PTHR14097">
    <property type="entry name" value="OXIDOREDUCTASE HTATIP2"/>
    <property type="match status" value="1"/>
</dbReference>
<organism evidence="2 3">
    <name type="scientific">Diaporthe vaccinii</name>
    <dbReference type="NCBI Taxonomy" id="105482"/>
    <lineage>
        <taxon>Eukaryota</taxon>
        <taxon>Fungi</taxon>
        <taxon>Dikarya</taxon>
        <taxon>Ascomycota</taxon>
        <taxon>Pezizomycotina</taxon>
        <taxon>Sordariomycetes</taxon>
        <taxon>Sordariomycetidae</taxon>
        <taxon>Diaporthales</taxon>
        <taxon>Diaporthaceae</taxon>
        <taxon>Diaporthe</taxon>
        <taxon>Diaporthe eres species complex</taxon>
    </lineage>
</organism>
<gene>
    <name evidence="2" type="ORF">FJTKL_12362</name>
</gene>
<dbReference type="Proteomes" id="UP001600888">
    <property type="component" value="Unassembled WGS sequence"/>
</dbReference>
<protein>
    <recommendedName>
        <fullName evidence="1">NAD(P)-binding domain-containing protein</fullName>
    </recommendedName>
</protein>